<dbReference type="PANTHER" id="PTHR11086">
    <property type="entry name" value="DEOXYCYTIDYLATE DEAMINASE-RELATED"/>
    <property type="match status" value="1"/>
</dbReference>
<evidence type="ECO:0000256" key="3">
    <source>
        <dbReference type="ARBA" id="ARBA00022723"/>
    </source>
</evidence>
<dbReference type="InterPro" id="IPR015517">
    <property type="entry name" value="dCMP_deaminase-rel"/>
</dbReference>
<dbReference type="EC" id="3.5.4.12" evidence="7"/>
<dbReference type="InterPro" id="IPR016192">
    <property type="entry name" value="APOBEC/CMP_deaminase_Zn-bd"/>
</dbReference>
<evidence type="ECO:0000256" key="7">
    <source>
        <dbReference type="ARBA" id="ARBA00038938"/>
    </source>
</evidence>
<gene>
    <name evidence="10" type="primary">DCTD</name>
    <name evidence="10" type="ORF">TR147533</name>
</gene>
<protein>
    <recommendedName>
        <fullName evidence="8">dCMP deaminase</fullName>
        <ecNumber evidence="7">3.5.4.12</ecNumber>
    </recommendedName>
    <alternativeName>
        <fullName evidence="8">dCMP deaminase</fullName>
    </alternativeName>
</protein>
<proteinExistence type="inferred from homology"/>
<evidence type="ECO:0000256" key="4">
    <source>
        <dbReference type="ARBA" id="ARBA00022727"/>
    </source>
</evidence>
<reference evidence="10" key="1">
    <citation type="submission" date="2016-01" db="EMBL/GenBank/DDBJ databases">
        <title>Reference transcriptome for the parasite Schistocephalus solidus: insights into the molecular evolution of parasitism.</title>
        <authorList>
            <person name="Hebert F.O."/>
            <person name="Grambauer S."/>
            <person name="Barber I."/>
            <person name="Landry C.R."/>
            <person name="Aubin-Horth N."/>
        </authorList>
    </citation>
    <scope>NUCLEOTIDE SEQUENCE</scope>
</reference>
<evidence type="ECO:0000256" key="8">
    <source>
        <dbReference type="ARBA" id="ARBA00041763"/>
    </source>
</evidence>
<dbReference type="InterPro" id="IPR016193">
    <property type="entry name" value="Cytidine_deaminase-like"/>
</dbReference>
<name>A0A0X3PXE5_SCHSO</name>
<dbReference type="GO" id="GO:0009165">
    <property type="term" value="P:nucleotide biosynthetic process"/>
    <property type="evidence" value="ECO:0007669"/>
    <property type="project" value="UniProtKB-KW"/>
</dbReference>
<organism evidence="10">
    <name type="scientific">Schistocephalus solidus</name>
    <name type="common">Tapeworm</name>
    <dbReference type="NCBI Taxonomy" id="70667"/>
    <lineage>
        <taxon>Eukaryota</taxon>
        <taxon>Metazoa</taxon>
        <taxon>Spiralia</taxon>
        <taxon>Lophotrochozoa</taxon>
        <taxon>Platyhelminthes</taxon>
        <taxon>Cestoda</taxon>
        <taxon>Eucestoda</taxon>
        <taxon>Diphyllobothriidea</taxon>
        <taxon>Diphyllobothriidae</taxon>
        <taxon>Schistocephalus</taxon>
    </lineage>
</organism>
<dbReference type="Gene3D" id="3.40.140.10">
    <property type="entry name" value="Cytidine Deaminase, domain 2"/>
    <property type="match status" value="1"/>
</dbReference>
<keyword evidence="6" id="KW-0862">Zinc</keyword>
<comment type="cofactor">
    <cofactor evidence="1">
        <name>Zn(2+)</name>
        <dbReference type="ChEBI" id="CHEBI:29105"/>
    </cofactor>
</comment>
<dbReference type="PANTHER" id="PTHR11086:SF18">
    <property type="entry name" value="DEOXYCYTIDYLATE DEAMINASE"/>
    <property type="match status" value="1"/>
</dbReference>
<keyword evidence="3" id="KW-0479">Metal-binding</keyword>
<evidence type="ECO:0000256" key="1">
    <source>
        <dbReference type="ARBA" id="ARBA00001947"/>
    </source>
</evidence>
<evidence type="ECO:0000256" key="6">
    <source>
        <dbReference type="ARBA" id="ARBA00022833"/>
    </source>
</evidence>
<dbReference type="CDD" id="cd01286">
    <property type="entry name" value="deoxycytidylate_deaminase"/>
    <property type="match status" value="1"/>
</dbReference>
<comment type="similarity">
    <text evidence="2">Belongs to the cytidine and deoxycytidylate deaminase family.</text>
</comment>
<evidence type="ECO:0000313" key="10">
    <source>
        <dbReference type="EMBL" id="JAP51876.1"/>
    </source>
</evidence>
<dbReference type="InterPro" id="IPR002125">
    <property type="entry name" value="CMP_dCMP_dom"/>
</dbReference>
<dbReference type="SUPFAM" id="SSF53927">
    <property type="entry name" value="Cytidine deaminase-like"/>
    <property type="match status" value="1"/>
</dbReference>
<dbReference type="EMBL" id="GEEE01011349">
    <property type="protein sequence ID" value="JAP51876.1"/>
    <property type="molecule type" value="Transcribed_RNA"/>
</dbReference>
<dbReference type="GO" id="GO:0008270">
    <property type="term" value="F:zinc ion binding"/>
    <property type="evidence" value="ECO:0007669"/>
    <property type="project" value="InterPro"/>
</dbReference>
<dbReference type="PROSITE" id="PS00903">
    <property type="entry name" value="CYT_DCMP_DEAMINASES_1"/>
    <property type="match status" value="1"/>
</dbReference>
<dbReference type="AlphaFoldDB" id="A0A0X3PXE5"/>
<dbReference type="GO" id="GO:0005737">
    <property type="term" value="C:cytoplasm"/>
    <property type="evidence" value="ECO:0007669"/>
    <property type="project" value="TreeGrafter"/>
</dbReference>
<evidence type="ECO:0000256" key="5">
    <source>
        <dbReference type="ARBA" id="ARBA00022801"/>
    </source>
</evidence>
<dbReference type="PROSITE" id="PS51747">
    <property type="entry name" value="CYT_DCMP_DEAMINASES_2"/>
    <property type="match status" value="1"/>
</dbReference>
<keyword evidence="4" id="KW-0545">Nucleotide biosynthesis</keyword>
<dbReference type="FunFam" id="3.40.140.10:FF:000021">
    <property type="entry name" value="Deoxycytidylate deaminase"/>
    <property type="match status" value="1"/>
</dbReference>
<dbReference type="Pfam" id="PF00383">
    <property type="entry name" value="dCMP_cyt_deam_1"/>
    <property type="match status" value="1"/>
</dbReference>
<dbReference type="GO" id="GO:0004132">
    <property type="term" value="F:dCMP deaminase activity"/>
    <property type="evidence" value="ECO:0007669"/>
    <property type="project" value="UniProtKB-EC"/>
</dbReference>
<sequence>MTAPISEGVHGTPELNGVSLNDFSTASNVKRTDYLSWDEYFMSLAFLSAMRSKDPITQVGVCIINSEKKIVAVGYNGMPVGLSDDEMPWTKGLDDPLQNKHLYVCHAELNAVLNKNSADVKNCTLYSTLFPCNECAKVIIQCGIKEVVYFSDAKINKPQYNAAKIMFAKAGVKTTKRIRKPIIRSRPFQRVTSRRSMVTNQVLPEKWYNQRLLTGQTIKSVFSY</sequence>
<evidence type="ECO:0000259" key="9">
    <source>
        <dbReference type="PROSITE" id="PS51747"/>
    </source>
</evidence>
<keyword evidence="5" id="KW-0378">Hydrolase</keyword>
<feature type="domain" description="CMP/dCMP-type deaminase" evidence="9">
    <location>
        <begin position="36"/>
        <end position="167"/>
    </location>
</feature>
<evidence type="ECO:0000256" key="2">
    <source>
        <dbReference type="ARBA" id="ARBA00006576"/>
    </source>
</evidence>
<accession>A0A0X3PXE5</accession>
<dbReference type="InterPro" id="IPR035105">
    <property type="entry name" value="Deoxycytidylate_deaminase_dom"/>
</dbReference>